<name>A0A6M3KY10_9ZZZZ</name>
<evidence type="ECO:0000313" key="1">
    <source>
        <dbReference type="EMBL" id="QJA86115.1"/>
    </source>
</evidence>
<dbReference type="AlphaFoldDB" id="A0A6M3KY10"/>
<accession>A0A6M3KY10</accession>
<reference evidence="1" key="1">
    <citation type="submission" date="2020-03" db="EMBL/GenBank/DDBJ databases">
        <title>The deep terrestrial virosphere.</title>
        <authorList>
            <person name="Holmfeldt K."/>
            <person name="Nilsson E."/>
            <person name="Simone D."/>
            <person name="Lopez-Fernandez M."/>
            <person name="Wu X."/>
            <person name="de Brujin I."/>
            <person name="Lundin D."/>
            <person name="Andersson A."/>
            <person name="Bertilsson S."/>
            <person name="Dopson M."/>
        </authorList>
    </citation>
    <scope>NUCLEOTIDE SEQUENCE</scope>
    <source>
        <strain evidence="1">MM415B02127</strain>
    </source>
</reference>
<gene>
    <name evidence="1" type="ORF">MM415B02127_0003</name>
</gene>
<sequence>MEKGVFVKAIEEEMDACIKAKEREFLRQLWNDGYRLEGKGEGLCQEK</sequence>
<organism evidence="1">
    <name type="scientific">viral metagenome</name>
    <dbReference type="NCBI Taxonomy" id="1070528"/>
    <lineage>
        <taxon>unclassified sequences</taxon>
        <taxon>metagenomes</taxon>
        <taxon>organismal metagenomes</taxon>
    </lineage>
</organism>
<protein>
    <submittedName>
        <fullName evidence="1">Uncharacterized protein</fullName>
    </submittedName>
</protein>
<dbReference type="EMBL" id="MT142616">
    <property type="protein sequence ID" value="QJA86115.1"/>
    <property type="molecule type" value="Genomic_DNA"/>
</dbReference>
<proteinExistence type="predicted"/>